<dbReference type="Pfam" id="PF20620">
    <property type="entry name" value="DUF6805"/>
    <property type="match status" value="1"/>
</dbReference>
<evidence type="ECO:0000259" key="1">
    <source>
        <dbReference type="Pfam" id="PF07944"/>
    </source>
</evidence>
<dbReference type="RefSeq" id="WP_377522741.1">
    <property type="nucleotide sequence ID" value="NZ_JBHTLD010000012.1"/>
</dbReference>
<evidence type="ECO:0000259" key="4">
    <source>
        <dbReference type="Pfam" id="PF20736"/>
    </source>
</evidence>
<feature type="domain" description="Glycoside hydrolase GH146 substrate-binding" evidence="3">
    <location>
        <begin position="654"/>
        <end position="787"/>
    </location>
</feature>
<comment type="caution">
    <text evidence="5">The sequence shown here is derived from an EMBL/GenBank/DDBJ whole genome shotgun (WGS) entry which is preliminary data.</text>
</comment>
<organism evidence="5 6">
    <name type="scientific">Pontibacter rugosus</name>
    <dbReference type="NCBI Taxonomy" id="1745966"/>
    <lineage>
        <taxon>Bacteria</taxon>
        <taxon>Pseudomonadati</taxon>
        <taxon>Bacteroidota</taxon>
        <taxon>Cytophagia</taxon>
        <taxon>Cytophagales</taxon>
        <taxon>Hymenobacteraceae</taxon>
        <taxon>Pontibacter</taxon>
    </lineage>
</organism>
<feature type="domain" description="Non-reducing end beta-L-arabinofuranosidase-like GH127 middle" evidence="4">
    <location>
        <begin position="422"/>
        <end position="518"/>
    </location>
</feature>
<dbReference type="InterPro" id="IPR012878">
    <property type="entry name" value="Beta-AFase-like_GH127_cat"/>
</dbReference>
<keyword evidence="6" id="KW-1185">Reference proteome</keyword>
<dbReference type="PANTHER" id="PTHR31151">
    <property type="entry name" value="PROLINE-TRNA LIGASE (DUF1680)"/>
    <property type="match status" value="1"/>
</dbReference>
<dbReference type="EMBL" id="JBHTLD010000012">
    <property type="protein sequence ID" value="MFD1185119.1"/>
    <property type="molecule type" value="Genomic_DNA"/>
</dbReference>
<evidence type="ECO:0000259" key="3">
    <source>
        <dbReference type="Pfam" id="PF20620"/>
    </source>
</evidence>
<accession>A0ABW3SJW0</accession>
<dbReference type="InterPro" id="IPR046544">
    <property type="entry name" value="GH146_SB_dom"/>
</dbReference>
<dbReference type="InterPro" id="IPR049046">
    <property type="entry name" value="Beta-AFase-like_GH127_middle"/>
</dbReference>
<name>A0ABW3SJW0_9BACT</name>
<gene>
    <name evidence="5" type="ORF">ACFQ2O_02790</name>
</gene>
<protein>
    <submittedName>
        <fullName evidence="5">Beta-L-arabinofuranosidase domain-containing protein</fullName>
    </submittedName>
</protein>
<feature type="domain" description="DUF4986" evidence="2">
    <location>
        <begin position="548"/>
        <end position="629"/>
    </location>
</feature>
<dbReference type="PANTHER" id="PTHR31151:SF0">
    <property type="entry name" value="PROLINE-TRNA LIGASE (DUF1680)"/>
    <property type="match status" value="1"/>
</dbReference>
<dbReference type="Proteomes" id="UP001597094">
    <property type="component" value="Unassembled WGS sequence"/>
</dbReference>
<dbReference type="Pfam" id="PF20736">
    <property type="entry name" value="Glyco_hydro127M"/>
    <property type="match status" value="1"/>
</dbReference>
<evidence type="ECO:0000313" key="5">
    <source>
        <dbReference type="EMBL" id="MFD1185119.1"/>
    </source>
</evidence>
<sequence length="788" mass="88439">MSIKPFFLILLLFPAIGFAQERQLEAFPLAAVKLKDSPFKQAQQTDMEYILALDPDRLLAPYLREAGIKPKAESYGNWENTGLDGHIGGHYLTALSLMYSATGNPELLQRLNYMVDQLAACQQQNGNGYIGGVPGGEAMWQEIAKGNIDAGSFSLNDKWVPWYNIHKLYAGLRDAYLYTGNEKAKDMLVKLSDWSLNLTKDLTDAHMQDMLRSEHGGMNEVFADVAEITGDKKYLELARRFSHRAILDPLLAGKDNLTGMHANTQIPKVIGYKRVAEVGGDPAWAGAAGFFWNTVVNDRTVSIGGNSVREHFHPTNDFSPMIESREGPETCNTYNMLKLSKQLYLTEASAEYIDYYERGLYNHILSSQHPTRGGFVYFTPMRPRHYRVYSKPEDGFWCCVGSGLENHGKYGELIYAHNEQDLFVNLFIPSTLEWKERDITLTQSTSFPYEEATSLKLALKKPQKFALNIRKPSWIKEGNLQVLVNSKAVKTTTAPGAAYVTVARKWKSGDVVTVALPMETKAEYLPDSSGWVSFVHGPIVLAAVTDKTDLEGLVADGSRMGHIANGPLYSIEEAPVLVTNDKNVAAGISPVAGKPLTFTASSLIASDKYKNVELVPFFQVHDARYMVYWPISTPEALEARKQALREEERVKLLLEASTVDRVVPGEQQPESDHNYKGEQTESGVFRDRHWRHASRWFSYDLRNKDKAGRKLRVTYYGLDKDRSFDIYVNDKLLKTVQLDGTQGDTFFNVDYELPEAVTRNTRNNILTVKFAAHDGSVAGGVYDVRLLK</sequence>
<dbReference type="InterPro" id="IPR032275">
    <property type="entry name" value="DUF4986"/>
</dbReference>
<dbReference type="SUPFAM" id="SSF48208">
    <property type="entry name" value="Six-hairpin glycosidases"/>
    <property type="match status" value="1"/>
</dbReference>
<proteinExistence type="predicted"/>
<evidence type="ECO:0000259" key="2">
    <source>
        <dbReference type="Pfam" id="PF16375"/>
    </source>
</evidence>
<dbReference type="Pfam" id="PF16375">
    <property type="entry name" value="DUF4986"/>
    <property type="match status" value="1"/>
</dbReference>
<reference evidence="6" key="1">
    <citation type="journal article" date="2019" name="Int. J. Syst. Evol. Microbiol.">
        <title>The Global Catalogue of Microorganisms (GCM) 10K type strain sequencing project: providing services to taxonomists for standard genome sequencing and annotation.</title>
        <authorList>
            <consortium name="The Broad Institute Genomics Platform"/>
            <consortium name="The Broad Institute Genome Sequencing Center for Infectious Disease"/>
            <person name="Wu L."/>
            <person name="Ma J."/>
        </authorList>
    </citation>
    <scope>NUCLEOTIDE SEQUENCE [LARGE SCALE GENOMIC DNA]</scope>
    <source>
        <strain evidence="6">JCM 31319</strain>
    </source>
</reference>
<dbReference type="Pfam" id="PF07944">
    <property type="entry name" value="Beta-AFase-like_GH127_cat"/>
    <property type="match status" value="1"/>
</dbReference>
<evidence type="ECO:0000313" key="6">
    <source>
        <dbReference type="Proteomes" id="UP001597094"/>
    </source>
</evidence>
<feature type="domain" description="Non-reducing end beta-L-arabinofuranosidase-like GH127 catalytic" evidence="1">
    <location>
        <begin position="31"/>
        <end position="412"/>
    </location>
</feature>
<dbReference type="InterPro" id="IPR008928">
    <property type="entry name" value="6-hairpin_glycosidase_sf"/>
</dbReference>